<dbReference type="AlphaFoldDB" id="A6G6U8"/>
<gene>
    <name evidence="2" type="ORF">PPSIR1_06116</name>
</gene>
<protein>
    <recommendedName>
        <fullName evidence="4">Lipoprotein</fullName>
    </recommendedName>
</protein>
<feature type="signal peptide" evidence="1">
    <location>
        <begin position="1"/>
        <end position="24"/>
    </location>
</feature>
<comment type="caution">
    <text evidence="2">The sequence shown here is derived from an EMBL/GenBank/DDBJ whole genome shotgun (WGS) entry which is preliminary data.</text>
</comment>
<name>A6G6U8_9BACT</name>
<keyword evidence="1" id="KW-0732">Signal</keyword>
<keyword evidence="3" id="KW-1185">Reference proteome</keyword>
<dbReference type="OrthoDB" id="5540745at2"/>
<reference evidence="2 3" key="1">
    <citation type="submission" date="2007-06" db="EMBL/GenBank/DDBJ databases">
        <authorList>
            <person name="Shimkets L."/>
            <person name="Ferriera S."/>
            <person name="Johnson J."/>
            <person name="Kravitz S."/>
            <person name="Beeson K."/>
            <person name="Sutton G."/>
            <person name="Rogers Y.-H."/>
            <person name="Friedman R."/>
            <person name="Frazier M."/>
            <person name="Venter J.C."/>
        </authorList>
    </citation>
    <scope>NUCLEOTIDE SEQUENCE [LARGE SCALE GENOMIC DNA]</scope>
    <source>
        <strain evidence="2 3">SIR-1</strain>
    </source>
</reference>
<evidence type="ECO:0008006" key="4">
    <source>
        <dbReference type="Google" id="ProtNLM"/>
    </source>
</evidence>
<dbReference type="Proteomes" id="UP000005801">
    <property type="component" value="Unassembled WGS sequence"/>
</dbReference>
<dbReference type="STRING" id="391625.PPSIR1_06116"/>
<proteinExistence type="predicted"/>
<dbReference type="PROSITE" id="PS51257">
    <property type="entry name" value="PROKAR_LIPOPROTEIN"/>
    <property type="match status" value="1"/>
</dbReference>
<evidence type="ECO:0000313" key="2">
    <source>
        <dbReference type="EMBL" id="EDM78401.1"/>
    </source>
</evidence>
<feature type="chain" id="PRO_5002697578" description="Lipoprotein" evidence="1">
    <location>
        <begin position="25"/>
        <end position="362"/>
    </location>
</feature>
<evidence type="ECO:0000256" key="1">
    <source>
        <dbReference type="SAM" id="SignalP"/>
    </source>
</evidence>
<sequence length="362" mass="39289">MKPATLTLSAVLLGLGLGSVAACAEEEPPFELTHETEHMRIGVADGQPLCGGDLAYLEQHVVRVEDLLSTQMEGKVDVYLWRGASVGWNDYCSADQAGCYRRDTHTIYTSQDAVGHELVHAVAIPLGKPSAMWSEGIAEALDQHRTVLGATPLLENFFRDDDVVDYASAGHFVRWAWEVYGAQAVRELLSDPRDPEVAFEAITGQTLAEAQAEYAAQAPWSFAVLETCQFGALTETTPGEWADDLELDCDNDQTLWGSSELGMRRSFEVTSQGGFRVTSDADRLFIQRCPDEDILARPEEEPGPEQGDVPISTPSVPEGPGVLIDGQGAGQILELAPARYELIIASNEARVVSVAVRSETLP</sequence>
<evidence type="ECO:0000313" key="3">
    <source>
        <dbReference type="Proteomes" id="UP000005801"/>
    </source>
</evidence>
<accession>A6G6U8</accession>
<dbReference type="RefSeq" id="WP_006972444.1">
    <property type="nucleotide sequence ID" value="NZ_ABCS01000031.1"/>
</dbReference>
<dbReference type="EMBL" id="ABCS01000031">
    <property type="protein sequence ID" value="EDM78401.1"/>
    <property type="molecule type" value="Genomic_DNA"/>
</dbReference>
<organism evidence="2 3">
    <name type="scientific">Plesiocystis pacifica SIR-1</name>
    <dbReference type="NCBI Taxonomy" id="391625"/>
    <lineage>
        <taxon>Bacteria</taxon>
        <taxon>Pseudomonadati</taxon>
        <taxon>Myxococcota</taxon>
        <taxon>Polyangia</taxon>
        <taxon>Nannocystales</taxon>
        <taxon>Nannocystaceae</taxon>
        <taxon>Plesiocystis</taxon>
    </lineage>
</organism>